<dbReference type="OrthoDB" id="9797931at2"/>
<dbReference type="SUPFAM" id="SSF50129">
    <property type="entry name" value="GroES-like"/>
    <property type="match status" value="1"/>
</dbReference>
<keyword evidence="2 5" id="KW-0479">Metal-binding</keyword>
<evidence type="ECO:0000313" key="8">
    <source>
        <dbReference type="EMBL" id="SDG98805.1"/>
    </source>
</evidence>
<evidence type="ECO:0000259" key="7">
    <source>
        <dbReference type="Pfam" id="PF08240"/>
    </source>
</evidence>
<evidence type="ECO:0000313" key="9">
    <source>
        <dbReference type="Proteomes" id="UP000198923"/>
    </source>
</evidence>
<protein>
    <submittedName>
        <fullName evidence="8">Fructokinase</fullName>
    </submittedName>
</protein>
<dbReference type="PANTHER" id="PTHR43401:SF2">
    <property type="entry name" value="L-THREONINE 3-DEHYDROGENASE"/>
    <property type="match status" value="1"/>
</dbReference>
<dbReference type="SUPFAM" id="SSF51735">
    <property type="entry name" value="NAD(P)-binding Rossmann-fold domains"/>
    <property type="match status" value="1"/>
</dbReference>
<evidence type="ECO:0000256" key="1">
    <source>
        <dbReference type="ARBA" id="ARBA00001947"/>
    </source>
</evidence>
<name>A0A1G7YR41_9ACTN</name>
<dbReference type="EMBL" id="FNCN01000010">
    <property type="protein sequence ID" value="SDG98805.1"/>
    <property type="molecule type" value="Genomic_DNA"/>
</dbReference>
<dbReference type="GO" id="GO:0016491">
    <property type="term" value="F:oxidoreductase activity"/>
    <property type="evidence" value="ECO:0007669"/>
    <property type="project" value="UniProtKB-KW"/>
</dbReference>
<dbReference type="Proteomes" id="UP000198923">
    <property type="component" value="Unassembled WGS sequence"/>
</dbReference>
<dbReference type="InterPro" id="IPR036291">
    <property type="entry name" value="NAD(P)-bd_dom_sf"/>
</dbReference>
<keyword evidence="8" id="KW-0418">Kinase</keyword>
<evidence type="ECO:0000256" key="4">
    <source>
        <dbReference type="ARBA" id="ARBA00023002"/>
    </source>
</evidence>
<evidence type="ECO:0000256" key="5">
    <source>
        <dbReference type="RuleBase" id="RU361277"/>
    </source>
</evidence>
<keyword evidence="8" id="KW-0808">Transferase</keyword>
<evidence type="ECO:0000256" key="2">
    <source>
        <dbReference type="ARBA" id="ARBA00022723"/>
    </source>
</evidence>
<keyword evidence="9" id="KW-1185">Reference proteome</keyword>
<comment type="cofactor">
    <cofactor evidence="1 5">
        <name>Zn(2+)</name>
        <dbReference type="ChEBI" id="CHEBI:29105"/>
    </cofactor>
</comment>
<dbReference type="InterPro" id="IPR013149">
    <property type="entry name" value="ADH-like_C"/>
</dbReference>
<sequence>MMRALLLTDDLRLELGERARPTVKSPHDVLVKIHQTGVCGTDRSVLVGKFSAEPGVVMGHEAVGEVVEIGPEVTALTPGDRVIVNPTLYCGRCDMCLRGQTNFCHDKTGNEIGIDRDGSFADYMVLEDRFLHLIPADVSYDRAVLTEPLACALNNLDAAQIPSAEPVVVIGAGPIGLVCAVAARHLGSAVTLIERDSFRRDHAHKLIDGFFTSGVDVVGAGSDDRPDRAPTVIDTVGNQLGLAIDLVEDAGSVVVMGYDSRAEATVRPLQILQRGLRVTGAGDYRGPHFPRAVELAARLPLERLISHRFTLEEHEDAFAVLAAAPETGYSALKVVIQSAGATE</sequence>
<gene>
    <name evidence="8" type="ORF">SAMN05421505_11027</name>
</gene>
<dbReference type="Pfam" id="PF08240">
    <property type="entry name" value="ADH_N"/>
    <property type="match status" value="1"/>
</dbReference>
<proteinExistence type="inferred from homology"/>
<dbReference type="GO" id="GO:0016301">
    <property type="term" value="F:kinase activity"/>
    <property type="evidence" value="ECO:0007669"/>
    <property type="project" value="UniProtKB-KW"/>
</dbReference>
<keyword evidence="3 5" id="KW-0862">Zinc</keyword>
<organism evidence="8 9">
    <name type="scientific">Sinosporangium album</name>
    <dbReference type="NCBI Taxonomy" id="504805"/>
    <lineage>
        <taxon>Bacteria</taxon>
        <taxon>Bacillati</taxon>
        <taxon>Actinomycetota</taxon>
        <taxon>Actinomycetes</taxon>
        <taxon>Streptosporangiales</taxon>
        <taxon>Streptosporangiaceae</taxon>
        <taxon>Sinosporangium</taxon>
    </lineage>
</organism>
<keyword evidence="4" id="KW-0560">Oxidoreductase</keyword>
<dbReference type="InterPro" id="IPR011032">
    <property type="entry name" value="GroES-like_sf"/>
</dbReference>
<dbReference type="Pfam" id="PF00107">
    <property type="entry name" value="ADH_zinc_N"/>
    <property type="match status" value="1"/>
</dbReference>
<dbReference type="Gene3D" id="3.40.50.720">
    <property type="entry name" value="NAD(P)-binding Rossmann-like Domain"/>
    <property type="match status" value="1"/>
</dbReference>
<dbReference type="GO" id="GO:0008270">
    <property type="term" value="F:zinc ion binding"/>
    <property type="evidence" value="ECO:0007669"/>
    <property type="project" value="InterPro"/>
</dbReference>
<dbReference type="InterPro" id="IPR002328">
    <property type="entry name" value="ADH_Zn_CS"/>
</dbReference>
<dbReference type="Gene3D" id="3.90.180.10">
    <property type="entry name" value="Medium-chain alcohol dehydrogenases, catalytic domain"/>
    <property type="match status" value="1"/>
</dbReference>
<dbReference type="InterPro" id="IPR013154">
    <property type="entry name" value="ADH-like_N"/>
</dbReference>
<dbReference type="InterPro" id="IPR050129">
    <property type="entry name" value="Zn_alcohol_dh"/>
</dbReference>
<feature type="domain" description="Alcohol dehydrogenase-like N-terminal" evidence="7">
    <location>
        <begin position="26"/>
        <end position="135"/>
    </location>
</feature>
<evidence type="ECO:0000256" key="3">
    <source>
        <dbReference type="ARBA" id="ARBA00022833"/>
    </source>
</evidence>
<dbReference type="PROSITE" id="PS00059">
    <property type="entry name" value="ADH_ZINC"/>
    <property type="match status" value="1"/>
</dbReference>
<accession>A0A1G7YR41</accession>
<comment type="similarity">
    <text evidence="5">Belongs to the zinc-containing alcohol dehydrogenase family.</text>
</comment>
<dbReference type="STRING" id="504805.SAMN05421505_11027"/>
<evidence type="ECO:0000259" key="6">
    <source>
        <dbReference type="Pfam" id="PF00107"/>
    </source>
</evidence>
<dbReference type="AlphaFoldDB" id="A0A1G7YR41"/>
<reference evidence="8 9" key="1">
    <citation type="submission" date="2016-10" db="EMBL/GenBank/DDBJ databases">
        <authorList>
            <person name="de Groot N.N."/>
        </authorList>
    </citation>
    <scope>NUCLEOTIDE SEQUENCE [LARGE SCALE GENOMIC DNA]</scope>
    <source>
        <strain evidence="8 9">CPCC 201354</strain>
    </source>
</reference>
<dbReference type="PANTHER" id="PTHR43401">
    <property type="entry name" value="L-THREONINE 3-DEHYDROGENASE"/>
    <property type="match status" value="1"/>
</dbReference>
<feature type="domain" description="Alcohol dehydrogenase-like C-terminal" evidence="6">
    <location>
        <begin position="174"/>
        <end position="297"/>
    </location>
</feature>